<proteinExistence type="predicted"/>
<keyword evidence="3" id="KW-1185">Reference proteome</keyword>
<comment type="caution">
    <text evidence="2">The sequence shown here is derived from an EMBL/GenBank/DDBJ whole genome shotgun (WGS) entry which is preliminary data.</text>
</comment>
<dbReference type="Proteomes" id="UP001530377">
    <property type="component" value="Unassembled WGS sequence"/>
</dbReference>
<name>A0ABD3SES2_9STRA</name>
<organism evidence="2 3">
    <name type="scientific">Cyclostephanos tholiformis</name>
    <dbReference type="NCBI Taxonomy" id="382380"/>
    <lineage>
        <taxon>Eukaryota</taxon>
        <taxon>Sar</taxon>
        <taxon>Stramenopiles</taxon>
        <taxon>Ochrophyta</taxon>
        <taxon>Bacillariophyta</taxon>
        <taxon>Coscinodiscophyceae</taxon>
        <taxon>Thalassiosirophycidae</taxon>
        <taxon>Stephanodiscales</taxon>
        <taxon>Stephanodiscaceae</taxon>
        <taxon>Cyclostephanos</taxon>
    </lineage>
</organism>
<accession>A0ABD3SES2</accession>
<reference evidence="2 3" key="1">
    <citation type="submission" date="2024-10" db="EMBL/GenBank/DDBJ databases">
        <title>Updated reference genomes for cyclostephanoid diatoms.</title>
        <authorList>
            <person name="Roberts W.R."/>
            <person name="Alverson A.J."/>
        </authorList>
    </citation>
    <scope>NUCLEOTIDE SEQUENCE [LARGE SCALE GENOMIC DNA]</scope>
    <source>
        <strain evidence="2 3">AJA228-03</strain>
    </source>
</reference>
<evidence type="ECO:0008006" key="4">
    <source>
        <dbReference type="Google" id="ProtNLM"/>
    </source>
</evidence>
<evidence type="ECO:0000256" key="1">
    <source>
        <dbReference type="SAM" id="MobiDB-lite"/>
    </source>
</evidence>
<sequence>MMKIRYARRGHVGDVAVVFVACCSIGRSASAFLLRRPHRSLSSVAWWYADDGSRPRTAGVARRTDVDESSSSSLPLAYYPSDESLSERLENVMGEWDNVKKDGIGKFLSDEFELAERLMLGNAASAVREANGVMERDELSSSSSSGGEGNYLLKEGFQAMTTAGERIAGEMRAVRQVLDVSKAARGVEGAAEDVVGADLLVERDLAKAVDNVVSTLKQADEVVKSAMAVVASSGGGLTDTARGDLTEKLEAKAWEIEESIKAADFVARKAKEIAVEDRRVMSELERTGDRLSDAIGTMKSLTDELRGAEGGADVDSVSDTVKQTVAIVREFEKSAEDVADAVGRKIDMEADAVMAIDEKAADSVDAVRAAGASVRDVDSSGDESIRAALMRNAEEIRADMDTGKRLAKAIRMDISNDEGALDALESGSRDVDSLVDAVNEAVDKAADSVAAGGVAPSGNGVAEAMDRFDKEIEVVEGSMSDVKEAAEKCHDCNVKEIAEEIEGSMLSEPIEDDEEENIKEYNERDVEVGGDKPDSEGAKESEEEEIRSQMADDHDEAGNESKSEVAPDIEKTGGESGQEVDASAHEEVSAYEVEDESESFELLQGAGRESMHKELPETILSGVGDDVGHLDNADEVLKNVPEPTNNIIASMTDAAAEPTFPNGGDFVSDSLASVDPQEDFENVVVNTARLASEVGDSAVSVAESARGIATWTTEAVAEAVTMISTLFI</sequence>
<dbReference type="EMBL" id="JALLPB020000053">
    <property type="protein sequence ID" value="KAL3822832.1"/>
    <property type="molecule type" value="Genomic_DNA"/>
</dbReference>
<feature type="region of interest" description="Disordered" evidence="1">
    <location>
        <begin position="503"/>
        <end position="601"/>
    </location>
</feature>
<evidence type="ECO:0000313" key="2">
    <source>
        <dbReference type="EMBL" id="KAL3822832.1"/>
    </source>
</evidence>
<feature type="compositionally biased region" description="Basic and acidic residues" evidence="1">
    <location>
        <begin position="518"/>
        <end position="573"/>
    </location>
</feature>
<protein>
    <recommendedName>
        <fullName evidence="4">Methyl-accepting transducer domain-containing protein</fullName>
    </recommendedName>
</protein>
<evidence type="ECO:0000313" key="3">
    <source>
        <dbReference type="Proteomes" id="UP001530377"/>
    </source>
</evidence>
<gene>
    <name evidence="2" type="ORF">ACHAXA_011469</name>
</gene>
<dbReference type="AlphaFoldDB" id="A0ABD3SES2"/>